<organism evidence="7 8">
    <name type="scientific">Ilyomonas limi</name>
    <dbReference type="NCBI Taxonomy" id="2575867"/>
    <lineage>
        <taxon>Bacteria</taxon>
        <taxon>Pseudomonadati</taxon>
        <taxon>Bacteroidota</taxon>
        <taxon>Chitinophagia</taxon>
        <taxon>Chitinophagales</taxon>
        <taxon>Chitinophagaceae</taxon>
        <taxon>Ilyomonas</taxon>
    </lineage>
</organism>
<dbReference type="Pfam" id="PF04542">
    <property type="entry name" value="Sigma70_r2"/>
    <property type="match status" value="1"/>
</dbReference>
<dbReference type="GO" id="GO:0003677">
    <property type="term" value="F:DNA binding"/>
    <property type="evidence" value="ECO:0007669"/>
    <property type="project" value="InterPro"/>
</dbReference>
<dbReference type="Proteomes" id="UP000305848">
    <property type="component" value="Unassembled WGS sequence"/>
</dbReference>
<evidence type="ECO:0000256" key="3">
    <source>
        <dbReference type="ARBA" id="ARBA00023082"/>
    </source>
</evidence>
<protein>
    <submittedName>
        <fullName evidence="7">RNA polymerase sigma-70 factor</fullName>
    </submittedName>
</protein>
<dbReference type="AlphaFoldDB" id="A0A4U3L332"/>
<proteinExistence type="inferred from homology"/>
<feature type="domain" description="RNA polymerase sigma factor 70 region 4 type 2" evidence="6">
    <location>
        <begin position="129"/>
        <end position="178"/>
    </location>
</feature>
<dbReference type="Gene3D" id="1.10.10.10">
    <property type="entry name" value="Winged helix-like DNA-binding domain superfamily/Winged helix DNA-binding domain"/>
    <property type="match status" value="1"/>
</dbReference>
<dbReference type="InterPro" id="IPR013324">
    <property type="entry name" value="RNA_pol_sigma_r3/r4-like"/>
</dbReference>
<dbReference type="NCBIfam" id="TIGR02937">
    <property type="entry name" value="sigma70-ECF"/>
    <property type="match status" value="1"/>
</dbReference>
<dbReference type="InterPro" id="IPR013249">
    <property type="entry name" value="RNA_pol_sigma70_r4_t2"/>
</dbReference>
<keyword evidence="3" id="KW-0731">Sigma factor</keyword>
<dbReference type="InterPro" id="IPR039425">
    <property type="entry name" value="RNA_pol_sigma-70-like"/>
</dbReference>
<evidence type="ECO:0000313" key="7">
    <source>
        <dbReference type="EMBL" id="TKK67947.1"/>
    </source>
</evidence>
<keyword evidence="8" id="KW-1185">Reference proteome</keyword>
<dbReference type="Gene3D" id="1.10.1740.10">
    <property type="match status" value="1"/>
</dbReference>
<reference evidence="7 8" key="1">
    <citation type="submission" date="2019-05" db="EMBL/GenBank/DDBJ databases">
        <title>Panacibacter sp. strain 17mud1-8 Genome sequencing and assembly.</title>
        <authorList>
            <person name="Chhetri G."/>
        </authorList>
    </citation>
    <scope>NUCLEOTIDE SEQUENCE [LARGE SCALE GENOMIC DNA]</scope>
    <source>
        <strain evidence="7 8">17mud1-8</strain>
    </source>
</reference>
<dbReference type="InterPro" id="IPR014327">
    <property type="entry name" value="RNA_pol_sigma70_bacteroid"/>
</dbReference>
<dbReference type="InterPro" id="IPR013325">
    <property type="entry name" value="RNA_pol_sigma_r2"/>
</dbReference>
<gene>
    <name evidence="7" type="ORF">FC093_12070</name>
</gene>
<comment type="similarity">
    <text evidence="1">Belongs to the sigma-70 factor family. ECF subfamily.</text>
</comment>
<evidence type="ECO:0000259" key="5">
    <source>
        <dbReference type="Pfam" id="PF04542"/>
    </source>
</evidence>
<evidence type="ECO:0000256" key="1">
    <source>
        <dbReference type="ARBA" id="ARBA00010641"/>
    </source>
</evidence>
<dbReference type="SUPFAM" id="SSF88946">
    <property type="entry name" value="Sigma2 domain of RNA polymerase sigma factors"/>
    <property type="match status" value="1"/>
</dbReference>
<accession>A0A4U3L332</accession>
<dbReference type="GO" id="GO:0016987">
    <property type="term" value="F:sigma factor activity"/>
    <property type="evidence" value="ECO:0007669"/>
    <property type="project" value="UniProtKB-KW"/>
</dbReference>
<dbReference type="InterPro" id="IPR014284">
    <property type="entry name" value="RNA_pol_sigma-70_dom"/>
</dbReference>
<dbReference type="RefSeq" id="WP_137262050.1">
    <property type="nucleotide sequence ID" value="NZ_SZQL01000009.1"/>
</dbReference>
<dbReference type="InterPro" id="IPR036388">
    <property type="entry name" value="WH-like_DNA-bd_sf"/>
</dbReference>
<keyword evidence="2" id="KW-0805">Transcription regulation</keyword>
<dbReference type="PANTHER" id="PTHR43133:SF46">
    <property type="entry name" value="RNA POLYMERASE SIGMA-70 FACTOR ECF SUBFAMILY"/>
    <property type="match status" value="1"/>
</dbReference>
<dbReference type="CDD" id="cd06171">
    <property type="entry name" value="Sigma70_r4"/>
    <property type="match status" value="1"/>
</dbReference>
<evidence type="ECO:0000256" key="2">
    <source>
        <dbReference type="ARBA" id="ARBA00023015"/>
    </source>
</evidence>
<evidence type="ECO:0000313" key="8">
    <source>
        <dbReference type="Proteomes" id="UP000305848"/>
    </source>
</evidence>
<dbReference type="Pfam" id="PF08281">
    <property type="entry name" value="Sigma70_r4_2"/>
    <property type="match status" value="1"/>
</dbReference>
<name>A0A4U3L332_9BACT</name>
<feature type="domain" description="RNA polymerase sigma-70 region 2" evidence="5">
    <location>
        <begin position="35"/>
        <end position="97"/>
    </location>
</feature>
<dbReference type="NCBIfam" id="TIGR02985">
    <property type="entry name" value="Sig70_bacteroi1"/>
    <property type="match status" value="1"/>
</dbReference>
<dbReference type="EMBL" id="SZQL01000009">
    <property type="protein sequence ID" value="TKK67947.1"/>
    <property type="molecule type" value="Genomic_DNA"/>
</dbReference>
<evidence type="ECO:0000259" key="6">
    <source>
        <dbReference type="Pfam" id="PF08281"/>
    </source>
</evidence>
<sequence length="185" mass="21815">MPETMSSYSHYTEEELLKLAKQKNDQKAFDEIYYRCKPALIDNAYKKLQSRESAEDLVHDIFLSLYTKTEVLEFTVSLKAYLHTALKYKVQNELRNKMVRERHKRFLFFSPNCKNDFASNLEYSECKKRVDSTIASLPYKCRQVFMMSREYDYSYKDISGNLGISVSTVEKHISKALKVLRDNVL</sequence>
<dbReference type="PANTHER" id="PTHR43133">
    <property type="entry name" value="RNA POLYMERASE ECF-TYPE SIGMA FACTO"/>
    <property type="match status" value="1"/>
</dbReference>
<dbReference type="GO" id="GO:0006352">
    <property type="term" value="P:DNA-templated transcription initiation"/>
    <property type="evidence" value="ECO:0007669"/>
    <property type="project" value="InterPro"/>
</dbReference>
<evidence type="ECO:0000256" key="4">
    <source>
        <dbReference type="ARBA" id="ARBA00023163"/>
    </source>
</evidence>
<keyword evidence="4" id="KW-0804">Transcription</keyword>
<dbReference type="InterPro" id="IPR007627">
    <property type="entry name" value="RNA_pol_sigma70_r2"/>
</dbReference>
<dbReference type="SUPFAM" id="SSF88659">
    <property type="entry name" value="Sigma3 and sigma4 domains of RNA polymerase sigma factors"/>
    <property type="match status" value="1"/>
</dbReference>
<dbReference type="OrthoDB" id="764619at2"/>
<comment type="caution">
    <text evidence="7">The sequence shown here is derived from an EMBL/GenBank/DDBJ whole genome shotgun (WGS) entry which is preliminary data.</text>
</comment>